<evidence type="ECO:0000256" key="2">
    <source>
        <dbReference type="SAM" id="SignalP"/>
    </source>
</evidence>
<keyword evidence="5" id="KW-1185">Reference proteome</keyword>
<dbReference type="HOGENOM" id="CLU_695930_0_0_9"/>
<evidence type="ECO:0000313" key="4">
    <source>
        <dbReference type="EMBL" id="AGB40419.1"/>
    </source>
</evidence>
<feature type="domain" description="SLH" evidence="3">
    <location>
        <begin position="23"/>
        <end position="80"/>
    </location>
</feature>
<dbReference type="InterPro" id="IPR001119">
    <property type="entry name" value="SLH_dom"/>
</dbReference>
<dbReference type="PANTHER" id="PTHR43308">
    <property type="entry name" value="OUTER MEMBRANE PROTEIN ALPHA-RELATED"/>
    <property type="match status" value="1"/>
</dbReference>
<dbReference type="Pfam" id="PF00395">
    <property type="entry name" value="SLH"/>
    <property type="match status" value="3"/>
</dbReference>
<feature type="chain" id="PRO_5003944393" evidence="2">
    <location>
        <begin position="25"/>
        <end position="398"/>
    </location>
</feature>
<dbReference type="PROSITE" id="PS51272">
    <property type="entry name" value="SLH"/>
    <property type="match status" value="3"/>
</dbReference>
<evidence type="ECO:0000313" key="5">
    <source>
        <dbReference type="Proteomes" id="UP000010880"/>
    </source>
</evidence>
<feature type="domain" description="SLH" evidence="3">
    <location>
        <begin position="146"/>
        <end position="209"/>
    </location>
</feature>
<protein>
    <submittedName>
        <fullName evidence="4">Putative S-layer protein</fullName>
    </submittedName>
</protein>
<dbReference type="PANTHER" id="PTHR43308:SF5">
    <property type="entry name" value="S-LAYER PROTEIN _ PEPTIDOGLYCAN ENDO-BETA-N-ACETYLGLUCOSAMINIDASE"/>
    <property type="match status" value="1"/>
</dbReference>
<gene>
    <name evidence="4" type="ordered locus">Halha_0426</name>
</gene>
<dbReference type="RefSeq" id="WP_015326145.1">
    <property type="nucleotide sequence ID" value="NC_019978.1"/>
</dbReference>
<sequence length="398" mass="44617">MKKKTLITLLTLLIVFSSTVPVLAYRPQDVKSNHWALKYISPLLDKGIMYVYQNGAFKPDQPITRGEFAYSLAKILQLQPAATSKMTDISNHPAKGYISALVKKEIITGYPDNTFRPHRKITRAEIITMLGRTLQLDDEQKKITVNSIYYSDLSKDHWAYNLIAVSTKLGIINGYPNNEFRPDNYVTRAESAKLLAKLASLKTVTGKVVATYPISNFIKIKVNNKVKTIKVADSSLIGRNNRKIGLKEMLVSDNIFVIINPQNEIIYLKAYGLIKKEDVAKKVSNMTDGLLNTDQIIAISNQNWDAVVPSLRQKLTMSLLNQGLTAQEVHTILNKDWDKLEKLGKARLIEAIALNTNISPKLIKAAANKNWDKAKKLAEVTAINGLLNQFMTNSNLFS</sequence>
<proteinExistence type="predicted"/>
<dbReference type="EMBL" id="CP003359">
    <property type="protein sequence ID" value="AGB40419.1"/>
    <property type="molecule type" value="Genomic_DNA"/>
</dbReference>
<dbReference type="AlphaFoldDB" id="L0K7U0"/>
<accession>L0K7U0</accession>
<dbReference type="eggNOG" id="COG0791">
    <property type="taxonomic scope" value="Bacteria"/>
</dbReference>
<reference evidence="5" key="1">
    <citation type="submission" date="2012-02" db="EMBL/GenBank/DDBJ databases">
        <title>The complete genome of Halobacteroides halobius DSM 5150.</title>
        <authorList>
            <person name="Lucas S."/>
            <person name="Copeland A."/>
            <person name="Lapidus A."/>
            <person name="Glavina del Rio T."/>
            <person name="Dalin E."/>
            <person name="Tice H."/>
            <person name="Bruce D."/>
            <person name="Goodwin L."/>
            <person name="Pitluck S."/>
            <person name="Peters L."/>
            <person name="Mikhailova N."/>
            <person name="Gu W."/>
            <person name="Kyrpides N."/>
            <person name="Mavromatis K."/>
            <person name="Ivanova N."/>
            <person name="Brettin T."/>
            <person name="Detter J.C."/>
            <person name="Han C."/>
            <person name="Larimer F."/>
            <person name="Land M."/>
            <person name="Hauser L."/>
            <person name="Markowitz V."/>
            <person name="Cheng J.-F."/>
            <person name="Hugenholtz P."/>
            <person name="Woyke T."/>
            <person name="Wu D."/>
            <person name="Tindall B."/>
            <person name="Pomrenke H."/>
            <person name="Brambilla E."/>
            <person name="Klenk H.-P."/>
            <person name="Eisen J.A."/>
        </authorList>
    </citation>
    <scope>NUCLEOTIDE SEQUENCE [LARGE SCALE GENOMIC DNA]</scope>
    <source>
        <strain evidence="5">ATCC 35273 / DSM 5150 / MD-1</strain>
    </source>
</reference>
<dbReference type="STRING" id="748449.Halha_0426"/>
<dbReference type="Proteomes" id="UP000010880">
    <property type="component" value="Chromosome"/>
</dbReference>
<name>L0K7U0_HALHC</name>
<evidence type="ECO:0000256" key="1">
    <source>
        <dbReference type="ARBA" id="ARBA00022737"/>
    </source>
</evidence>
<keyword evidence="1" id="KW-0677">Repeat</keyword>
<feature type="signal peptide" evidence="2">
    <location>
        <begin position="1"/>
        <end position="24"/>
    </location>
</feature>
<dbReference type="OrthoDB" id="174569at2"/>
<dbReference type="KEGG" id="hhl:Halha_0426"/>
<keyword evidence="2" id="KW-0732">Signal</keyword>
<dbReference type="InterPro" id="IPR051465">
    <property type="entry name" value="Cell_Envelope_Struct_Comp"/>
</dbReference>
<organism evidence="4 5">
    <name type="scientific">Halobacteroides halobius (strain ATCC 35273 / DSM 5150 / MD-1)</name>
    <dbReference type="NCBI Taxonomy" id="748449"/>
    <lineage>
        <taxon>Bacteria</taxon>
        <taxon>Bacillati</taxon>
        <taxon>Bacillota</taxon>
        <taxon>Clostridia</taxon>
        <taxon>Halanaerobiales</taxon>
        <taxon>Halobacteroidaceae</taxon>
        <taxon>Halobacteroides</taxon>
    </lineage>
</organism>
<evidence type="ECO:0000259" key="3">
    <source>
        <dbReference type="PROSITE" id="PS51272"/>
    </source>
</evidence>
<feature type="domain" description="SLH" evidence="3">
    <location>
        <begin position="81"/>
        <end position="144"/>
    </location>
</feature>